<dbReference type="PANTHER" id="PTHR41247:SF1">
    <property type="entry name" value="HTH-TYPE TRANSCRIPTIONAL REPRESSOR YCNK"/>
    <property type="match status" value="1"/>
</dbReference>
<dbReference type="EMBL" id="RZHH01000002">
    <property type="protein sequence ID" value="RYJ13209.1"/>
    <property type="molecule type" value="Genomic_DNA"/>
</dbReference>
<dbReference type="PROSITE" id="PS51257">
    <property type="entry name" value="PROKAR_LIPOPROTEIN"/>
    <property type="match status" value="1"/>
</dbReference>
<name>A0A482TMI5_9EURY</name>
<comment type="caution">
    <text evidence="1">The sequence shown here is derived from an EMBL/GenBank/DDBJ whole genome shotgun (WGS) entry which is preliminary data.</text>
</comment>
<dbReference type="PROSITE" id="PS51318">
    <property type="entry name" value="TAT"/>
    <property type="match status" value="1"/>
</dbReference>
<dbReference type="AlphaFoldDB" id="A0A482TMI5"/>
<reference evidence="1 2" key="1">
    <citation type="submission" date="2018-12" db="EMBL/GenBank/DDBJ databases">
        <title>Genome analysis provides insights into bioremediation potentialities of Halogeometricum borinquense strain N11.</title>
        <authorList>
            <person name="Najjari A."/>
            <person name="Youssef N."/>
            <person name="Fhoula I."/>
            <person name="Ben Dhia O."/>
            <person name="Mahjoubi M."/>
            <person name="Ouzari H.I."/>
            <person name="Cherif A."/>
        </authorList>
    </citation>
    <scope>NUCLEOTIDE SEQUENCE [LARGE SCALE GENOMIC DNA]</scope>
    <source>
        <strain evidence="1 2">N11</strain>
    </source>
</reference>
<dbReference type="PANTHER" id="PTHR41247">
    <property type="entry name" value="HTH-TYPE TRANSCRIPTIONAL REPRESSOR YCNK"/>
    <property type="match status" value="1"/>
</dbReference>
<dbReference type="GeneID" id="9994147"/>
<gene>
    <name evidence="1" type="ORF">ELS19_03970</name>
</gene>
<evidence type="ECO:0000313" key="1">
    <source>
        <dbReference type="EMBL" id="RYJ13209.1"/>
    </source>
</evidence>
<dbReference type="InterPro" id="IPR008719">
    <property type="entry name" value="N2O_reductase_NosL"/>
</dbReference>
<sequence length="204" mass="21819">MCDQRPADDGNTFRRRHFLLASAGVGAASLAGCLGGNEGGGDGGQTTAPTAVTIPEGSTCEVCGMNIRQNPGPITEIFYQDKQPNGHDNPARFDSVWEAYQYEFEKDDAGWTDVAFYVTDYSSVEYRTFEEGGDTFISSNYESSAFVPATEVTYVVDSSVKGAMGRDLVPFSKASDAESFQSEFGGSLATHDEVTPEVIAGIGQ</sequence>
<evidence type="ECO:0000313" key="2">
    <source>
        <dbReference type="Proteomes" id="UP000294028"/>
    </source>
</evidence>
<dbReference type="SUPFAM" id="SSF160387">
    <property type="entry name" value="NosL/MerB-like"/>
    <property type="match status" value="1"/>
</dbReference>
<dbReference type="RefSeq" id="WP_006056656.1">
    <property type="nucleotide sequence ID" value="NZ_RZHH01000002.1"/>
</dbReference>
<dbReference type="Proteomes" id="UP000294028">
    <property type="component" value="Unassembled WGS sequence"/>
</dbReference>
<dbReference type="InterPro" id="IPR006311">
    <property type="entry name" value="TAT_signal"/>
</dbReference>
<dbReference type="Gene3D" id="3.30.70.2050">
    <property type="match status" value="1"/>
</dbReference>
<protein>
    <submittedName>
        <fullName evidence="1">Nitrous oxide reductase accessory protein NosL</fullName>
    </submittedName>
</protein>
<accession>A0A482TMI5</accession>
<dbReference type="Pfam" id="PF05573">
    <property type="entry name" value="NosL"/>
    <property type="match status" value="1"/>
</dbReference>
<organism evidence="1 2">
    <name type="scientific">Halogeometricum borinquense</name>
    <dbReference type="NCBI Taxonomy" id="60847"/>
    <lineage>
        <taxon>Archaea</taxon>
        <taxon>Methanobacteriati</taxon>
        <taxon>Methanobacteriota</taxon>
        <taxon>Stenosarchaea group</taxon>
        <taxon>Halobacteria</taxon>
        <taxon>Halobacteriales</taxon>
        <taxon>Haloferacaceae</taxon>
        <taxon>Halogeometricum</taxon>
    </lineage>
</organism>
<dbReference type="OMA" id="ASAFYVY"/>
<proteinExistence type="predicted"/>